<dbReference type="Gene3D" id="3.30.160.60">
    <property type="entry name" value="Classic Zinc Finger"/>
    <property type="match status" value="1"/>
</dbReference>
<comment type="caution">
    <text evidence="7">The sequence shown here is derived from an EMBL/GenBank/DDBJ whole genome shotgun (WGS) entry which is preliminary data.</text>
</comment>
<reference evidence="7" key="2">
    <citation type="submission" date="2021-10" db="EMBL/GenBank/DDBJ databases">
        <title>Phylogenomics reveals ancestral predisposition of the termite-cultivated fungus Termitomyces towards a domesticated lifestyle.</title>
        <authorList>
            <person name="Auxier B."/>
            <person name="Grum-Grzhimaylo A."/>
            <person name="Cardenas M.E."/>
            <person name="Lodge J.D."/>
            <person name="Laessoe T."/>
            <person name="Pedersen O."/>
            <person name="Smith M.E."/>
            <person name="Kuyper T.W."/>
            <person name="Franco-Molano E.A."/>
            <person name="Baroni T.J."/>
            <person name="Aanen D.K."/>
        </authorList>
    </citation>
    <scope>NUCLEOTIDE SEQUENCE</scope>
    <source>
        <strain evidence="7">AP01</strain>
        <tissue evidence="7">Mycelium</tissue>
    </source>
</reference>
<name>A0A9P7KF36_9AGAR</name>
<feature type="domain" description="C2H2-type" evidence="6">
    <location>
        <begin position="559"/>
        <end position="588"/>
    </location>
</feature>
<feature type="compositionally biased region" description="Polar residues" evidence="5">
    <location>
        <begin position="188"/>
        <end position="198"/>
    </location>
</feature>
<dbReference type="GO" id="GO:0000981">
    <property type="term" value="F:DNA-binding transcription factor activity, RNA polymerase II-specific"/>
    <property type="evidence" value="ECO:0007669"/>
    <property type="project" value="TreeGrafter"/>
</dbReference>
<dbReference type="OrthoDB" id="8117402at2759"/>
<evidence type="ECO:0000313" key="7">
    <source>
        <dbReference type="EMBL" id="KAG5646455.1"/>
    </source>
</evidence>
<dbReference type="GO" id="GO:0008270">
    <property type="term" value="F:zinc ion binding"/>
    <property type="evidence" value="ECO:0007669"/>
    <property type="project" value="UniProtKB-KW"/>
</dbReference>
<evidence type="ECO:0000256" key="2">
    <source>
        <dbReference type="ARBA" id="ARBA00022771"/>
    </source>
</evidence>
<dbReference type="PANTHER" id="PTHR23235">
    <property type="entry name" value="KRUEPPEL-LIKE TRANSCRIPTION FACTOR"/>
    <property type="match status" value="1"/>
</dbReference>
<feature type="compositionally biased region" description="Basic and acidic residues" evidence="5">
    <location>
        <begin position="647"/>
        <end position="665"/>
    </location>
</feature>
<dbReference type="InterPro" id="IPR013087">
    <property type="entry name" value="Znf_C2H2_type"/>
</dbReference>
<evidence type="ECO:0000313" key="8">
    <source>
        <dbReference type="Proteomes" id="UP000775547"/>
    </source>
</evidence>
<dbReference type="AlphaFoldDB" id="A0A9P7KF36"/>
<dbReference type="Proteomes" id="UP000775547">
    <property type="component" value="Unassembled WGS sequence"/>
</dbReference>
<keyword evidence="2 4" id="KW-0863">Zinc-finger</keyword>
<keyword evidence="3" id="KW-0862">Zinc</keyword>
<feature type="compositionally biased region" description="Basic residues" evidence="5">
    <location>
        <begin position="458"/>
        <end position="476"/>
    </location>
</feature>
<feature type="region of interest" description="Disordered" evidence="5">
    <location>
        <begin position="443"/>
        <end position="487"/>
    </location>
</feature>
<organism evidence="7 8">
    <name type="scientific">Asterophora parasitica</name>
    <dbReference type="NCBI Taxonomy" id="117018"/>
    <lineage>
        <taxon>Eukaryota</taxon>
        <taxon>Fungi</taxon>
        <taxon>Dikarya</taxon>
        <taxon>Basidiomycota</taxon>
        <taxon>Agaricomycotina</taxon>
        <taxon>Agaricomycetes</taxon>
        <taxon>Agaricomycetidae</taxon>
        <taxon>Agaricales</taxon>
        <taxon>Tricholomatineae</taxon>
        <taxon>Lyophyllaceae</taxon>
        <taxon>Asterophora</taxon>
    </lineage>
</organism>
<evidence type="ECO:0000256" key="3">
    <source>
        <dbReference type="ARBA" id="ARBA00022833"/>
    </source>
</evidence>
<evidence type="ECO:0000256" key="4">
    <source>
        <dbReference type="PROSITE-ProRule" id="PRU00042"/>
    </source>
</evidence>
<reference evidence="7" key="1">
    <citation type="submission" date="2020-07" db="EMBL/GenBank/DDBJ databases">
        <authorList>
            <person name="Nieuwenhuis M."/>
            <person name="Van De Peppel L.J.J."/>
        </authorList>
    </citation>
    <scope>NUCLEOTIDE SEQUENCE</scope>
    <source>
        <strain evidence="7">AP01</strain>
        <tissue evidence="7">Mycelium</tissue>
    </source>
</reference>
<feature type="compositionally biased region" description="Low complexity" evidence="5">
    <location>
        <begin position="213"/>
        <end position="225"/>
    </location>
</feature>
<dbReference type="GO" id="GO:0000978">
    <property type="term" value="F:RNA polymerase II cis-regulatory region sequence-specific DNA binding"/>
    <property type="evidence" value="ECO:0007669"/>
    <property type="project" value="TreeGrafter"/>
</dbReference>
<dbReference type="PANTHER" id="PTHR23235:SF120">
    <property type="entry name" value="KRUPPEL-LIKE FACTOR 15"/>
    <property type="match status" value="1"/>
</dbReference>
<evidence type="ECO:0000259" key="6">
    <source>
        <dbReference type="PROSITE" id="PS50157"/>
    </source>
</evidence>
<dbReference type="PROSITE" id="PS50157">
    <property type="entry name" value="ZINC_FINGER_C2H2_2"/>
    <property type="match status" value="1"/>
</dbReference>
<accession>A0A9P7KF36</accession>
<dbReference type="SMART" id="SM00355">
    <property type="entry name" value="ZnF_C2H2"/>
    <property type="match status" value="2"/>
</dbReference>
<protein>
    <recommendedName>
        <fullName evidence="6">C2H2-type domain-containing protein</fullName>
    </recommendedName>
</protein>
<dbReference type="InterPro" id="IPR036236">
    <property type="entry name" value="Znf_C2H2_sf"/>
</dbReference>
<feature type="region of interest" description="Disordered" evidence="5">
    <location>
        <begin position="647"/>
        <end position="667"/>
    </location>
</feature>
<dbReference type="EMBL" id="JABCKV010000021">
    <property type="protein sequence ID" value="KAG5646455.1"/>
    <property type="molecule type" value="Genomic_DNA"/>
</dbReference>
<feature type="region of interest" description="Disordered" evidence="5">
    <location>
        <begin position="183"/>
        <end position="225"/>
    </location>
</feature>
<gene>
    <name evidence="7" type="ORF">DXG03_003505</name>
</gene>
<keyword evidence="8" id="KW-1185">Reference proteome</keyword>
<dbReference type="SUPFAM" id="SSF57667">
    <property type="entry name" value="beta-beta-alpha zinc fingers"/>
    <property type="match status" value="1"/>
</dbReference>
<proteinExistence type="predicted"/>
<keyword evidence="1" id="KW-0479">Metal-binding</keyword>
<evidence type="ECO:0000256" key="5">
    <source>
        <dbReference type="SAM" id="MobiDB-lite"/>
    </source>
</evidence>
<evidence type="ECO:0000256" key="1">
    <source>
        <dbReference type="ARBA" id="ARBA00022723"/>
    </source>
</evidence>
<sequence length="683" mass="76303">MAHFRCPTFNSLNARMPNRNRLTLASHNQTSRRSFSISPLQGFSAAPAWLLPSRRHDEGDDFQSNARVVKTESTHESGLHLAGLGITYPQRYANAGFLDLMIPPEEVKYQPPTVLQGQKIDAFPSSQGDPSGLQGRRIIPPWSLPSIISATVSEPVNSKCLLGQNVSELRYLIEDDLNHPDRHRIPPSWSSQNSSELQYPSKDDLNCPHGRQLPPSSSLSLSSLSSEADDSKHLLNQGATLQYPQVDIKEMTFDSLAAASGMRADVLAVQLSTTADLALQYIEKDSLRSFTMSATRSTGSLLEELLDDGPPAWRLSPNSGGDATPGLRVKAEMRNEPSLGINPVEVTSGTLYQCGLYLPSESSAISRVSFASLESFYPLEEFFPKEERPKDHQFPASLSMDIAVARTLDSEEDLKISKNRIAYHDVILPIKLQDNNSDYVFSDVGHSSRSTSPFPSPRQKKRGQKAKRLTKLRSTRPPRPTILPMHALTPLPPVKREEPLFDLNLGTPVLDAHRGIDLDELREKAMRYRKRNPGRIYENGWLVSFAGKLSNCGELVKDFRCYIFGCNQTNKRRDHILIHVGSHLDQRPFSPSSFFRKNECKRHELSHSGEKPFACLLCPGTAFVRQDLLKRHTTRAHGAMAALVPQKRKEPTAKVKKERGDKENFGARLTKRVKRECAADLMS</sequence>